<accession>A0A974XIV4</accession>
<proteinExistence type="predicted"/>
<sequence>MKGLALSRSFYETYWRDMEEKLRQEFGTASAYGLVGEGSECFGFDDEISRDHHWGAGLCIWLPDHAPREAVDGVNKFYRSLPDVFLGYPVRKPAEKGERRIGAFHVSTFVHHLLGVDDLPSTLQEWWGISEYALATMVNGAVFQDRKRIITPVRDHFFDYYPQDARIKKIAGWAMIMGQAGQYNYSRCLKRKDLVTAHYVVGLFMEATAGMIHGLNRRFMPYYKWMHHSLETLPVLGKEAHETLKDLAVNMRDEEGMWANVQKIEELSWKVVLELKTQGLTDQNSDFLFDQGPVINTRIQDEELRNMPLFLSK</sequence>
<dbReference type="KEGG" id="alka:J0B03_03690"/>
<feature type="domain" description="DUF4037" evidence="1">
    <location>
        <begin position="126"/>
        <end position="226"/>
    </location>
</feature>
<evidence type="ECO:0000313" key="2">
    <source>
        <dbReference type="EMBL" id="QSX09183.1"/>
    </source>
</evidence>
<gene>
    <name evidence="2" type="ORF">J0B03_03690</name>
</gene>
<protein>
    <submittedName>
        <fullName evidence="2">DUF4037 domain-containing protein</fullName>
    </submittedName>
</protein>
<keyword evidence="3" id="KW-1185">Reference proteome</keyword>
<dbReference type="RefSeq" id="WP_207300522.1">
    <property type="nucleotide sequence ID" value="NZ_CP071444.1"/>
</dbReference>
<evidence type="ECO:0000313" key="3">
    <source>
        <dbReference type="Proteomes" id="UP000663499"/>
    </source>
</evidence>
<name>A0A974XIV4_9FIRM</name>
<evidence type="ECO:0000259" key="1">
    <source>
        <dbReference type="Pfam" id="PF13228"/>
    </source>
</evidence>
<dbReference type="InterPro" id="IPR025117">
    <property type="entry name" value="DUF4037"/>
</dbReference>
<organism evidence="2 3">
    <name type="scientific">Alkalibacter rhizosphaerae</name>
    <dbReference type="NCBI Taxonomy" id="2815577"/>
    <lineage>
        <taxon>Bacteria</taxon>
        <taxon>Bacillati</taxon>
        <taxon>Bacillota</taxon>
        <taxon>Clostridia</taxon>
        <taxon>Eubacteriales</taxon>
        <taxon>Eubacteriaceae</taxon>
        <taxon>Alkalibacter</taxon>
    </lineage>
</organism>
<dbReference type="Pfam" id="PF13228">
    <property type="entry name" value="DUF4037"/>
    <property type="match status" value="1"/>
</dbReference>
<dbReference type="EMBL" id="CP071444">
    <property type="protein sequence ID" value="QSX09183.1"/>
    <property type="molecule type" value="Genomic_DNA"/>
</dbReference>
<dbReference type="Proteomes" id="UP000663499">
    <property type="component" value="Chromosome"/>
</dbReference>
<dbReference type="AlphaFoldDB" id="A0A974XIV4"/>
<reference evidence="2" key="1">
    <citation type="submission" date="2021-03" db="EMBL/GenBank/DDBJ databases">
        <title>Alkalibacter marinus sp. nov., isolated from tidal flat sediment.</title>
        <authorList>
            <person name="Namirimu T."/>
            <person name="Yang J.-A."/>
            <person name="Yang S.-H."/>
            <person name="Kim Y.-J."/>
            <person name="Kwon K.K."/>
        </authorList>
    </citation>
    <scope>NUCLEOTIDE SEQUENCE</scope>
    <source>
        <strain evidence="2">ES005</strain>
    </source>
</reference>